<gene>
    <name evidence="2" type="ORF">NMU02_05520</name>
</gene>
<evidence type="ECO:0000313" key="3">
    <source>
        <dbReference type="Proteomes" id="UP001205603"/>
    </source>
</evidence>
<dbReference type="PANTHER" id="PTHR37833">
    <property type="entry name" value="LIPOPROTEIN-RELATED"/>
    <property type="match status" value="1"/>
</dbReference>
<evidence type="ECO:0000256" key="1">
    <source>
        <dbReference type="SAM" id="SignalP"/>
    </source>
</evidence>
<dbReference type="InterPro" id="IPR013783">
    <property type="entry name" value="Ig-like_fold"/>
</dbReference>
<organism evidence="2 3">
    <name type="scientific">Coprobacter tertius</name>
    <dbReference type="NCBI Taxonomy" id="2944915"/>
    <lineage>
        <taxon>Bacteria</taxon>
        <taxon>Pseudomonadati</taxon>
        <taxon>Bacteroidota</taxon>
        <taxon>Bacteroidia</taxon>
        <taxon>Bacteroidales</taxon>
        <taxon>Barnesiellaceae</taxon>
        <taxon>Coprobacter</taxon>
    </lineage>
</organism>
<dbReference type="PANTHER" id="PTHR37833:SF1">
    <property type="entry name" value="SIGNAL PEPTIDE PROTEIN"/>
    <property type="match status" value="1"/>
</dbReference>
<dbReference type="RefSeq" id="WP_255026396.1">
    <property type="nucleotide sequence ID" value="NZ_JANDHW010000004.1"/>
</dbReference>
<proteinExistence type="predicted"/>
<protein>
    <submittedName>
        <fullName evidence="2">DUF1573 domain-containing protein</fullName>
    </submittedName>
</protein>
<keyword evidence="1" id="KW-0732">Signal</keyword>
<dbReference type="InterPro" id="IPR011467">
    <property type="entry name" value="DUF1573"/>
</dbReference>
<dbReference type="Pfam" id="PF07610">
    <property type="entry name" value="DUF1573"/>
    <property type="match status" value="1"/>
</dbReference>
<comment type="caution">
    <text evidence="2">The sequence shown here is derived from an EMBL/GenBank/DDBJ whole genome shotgun (WGS) entry which is preliminary data.</text>
</comment>
<dbReference type="Gene3D" id="2.60.40.10">
    <property type="entry name" value="Immunoglobulins"/>
    <property type="match status" value="1"/>
</dbReference>
<name>A0ABT1MI57_9BACT</name>
<reference evidence="2 3" key="1">
    <citation type="submission" date="2022-07" db="EMBL/GenBank/DDBJ databases">
        <title>Fecal culturing of patients with breast cancer.</title>
        <authorList>
            <person name="Teng N.M.Y."/>
            <person name="Kiu R."/>
            <person name="Evans R."/>
            <person name="Baker D.J."/>
            <person name="Zenner C."/>
            <person name="Robinson S.D."/>
            <person name="Hall L.J."/>
        </authorList>
    </citation>
    <scope>NUCLEOTIDE SEQUENCE [LARGE SCALE GENOMIC DNA]</scope>
    <source>
        <strain evidence="2 3">LH1063</strain>
    </source>
</reference>
<feature type="chain" id="PRO_5045368294" evidence="1">
    <location>
        <begin position="21"/>
        <end position="131"/>
    </location>
</feature>
<keyword evidence="3" id="KW-1185">Reference proteome</keyword>
<feature type="signal peptide" evidence="1">
    <location>
        <begin position="1"/>
        <end position="20"/>
    </location>
</feature>
<dbReference type="EMBL" id="JANDHW010000004">
    <property type="protein sequence ID" value="MCP9611546.1"/>
    <property type="molecule type" value="Genomic_DNA"/>
</dbReference>
<evidence type="ECO:0000313" key="2">
    <source>
        <dbReference type="EMBL" id="MCP9611546.1"/>
    </source>
</evidence>
<accession>A0ABT1MI57</accession>
<sequence length="131" mass="14342">MKRIILFFAMILIGTTLAFAQKEARIQFKEITHSFGNVQESDGTVSCEFEFVNTGNAPLIIIRASASCGCTIPEYPQQPVAPGKKGIIKVTYNAKGRPGAFQKNVYVYSNTKPDKSILTIKGTVIPSVNKK</sequence>
<dbReference type="Proteomes" id="UP001205603">
    <property type="component" value="Unassembled WGS sequence"/>
</dbReference>